<organism evidence="6">
    <name type="scientific">freshwater metagenome</name>
    <dbReference type="NCBI Taxonomy" id="449393"/>
    <lineage>
        <taxon>unclassified sequences</taxon>
        <taxon>metagenomes</taxon>
        <taxon>ecological metagenomes</taxon>
    </lineage>
</organism>
<dbReference type="EMBL" id="CAEZUM010000051">
    <property type="protein sequence ID" value="CAB4602478.1"/>
    <property type="molecule type" value="Genomic_DNA"/>
</dbReference>
<evidence type="ECO:0000313" key="6">
    <source>
        <dbReference type="EMBL" id="CAB4844399.1"/>
    </source>
</evidence>
<evidence type="ECO:0000256" key="1">
    <source>
        <dbReference type="SAM" id="Phobius"/>
    </source>
</evidence>
<evidence type="ECO:0000313" key="3">
    <source>
        <dbReference type="EMBL" id="CAB4674570.1"/>
    </source>
</evidence>
<keyword evidence="1" id="KW-1133">Transmembrane helix</keyword>
<keyword evidence="1" id="KW-0472">Membrane</keyword>
<evidence type="ECO:0000313" key="7">
    <source>
        <dbReference type="EMBL" id="CAB4994576.1"/>
    </source>
</evidence>
<name>A0A6J7BK76_9ZZZZ</name>
<keyword evidence="1" id="KW-0812">Transmembrane</keyword>
<evidence type="ECO:0000313" key="4">
    <source>
        <dbReference type="EMBL" id="CAB4740419.1"/>
    </source>
</evidence>
<dbReference type="EMBL" id="CAFBOO010000018">
    <property type="protein sequence ID" value="CAB4994576.1"/>
    <property type="molecule type" value="Genomic_DNA"/>
</dbReference>
<protein>
    <submittedName>
        <fullName evidence="6">Unannotated protein</fullName>
    </submittedName>
</protein>
<dbReference type="EMBL" id="CAFAZW010000025">
    <property type="protein sequence ID" value="CAB4844399.1"/>
    <property type="molecule type" value="Genomic_DNA"/>
</dbReference>
<dbReference type="EMBL" id="CAEZXC010000028">
    <property type="protein sequence ID" value="CAB4674570.1"/>
    <property type="molecule type" value="Genomic_DNA"/>
</dbReference>
<reference evidence="6" key="1">
    <citation type="submission" date="2020-05" db="EMBL/GenBank/DDBJ databases">
        <authorList>
            <person name="Chiriac C."/>
            <person name="Salcher M."/>
            <person name="Ghai R."/>
            <person name="Kavagutti S V."/>
        </authorList>
    </citation>
    <scope>NUCLEOTIDE SEQUENCE</scope>
</reference>
<feature type="transmembrane region" description="Helical" evidence="1">
    <location>
        <begin position="41"/>
        <end position="62"/>
    </location>
</feature>
<dbReference type="EMBL" id="CAEZZH010000019">
    <property type="protein sequence ID" value="CAB4762573.1"/>
    <property type="molecule type" value="Genomic_DNA"/>
</dbReference>
<proteinExistence type="predicted"/>
<evidence type="ECO:0000313" key="5">
    <source>
        <dbReference type="EMBL" id="CAB4762573.1"/>
    </source>
</evidence>
<dbReference type="AlphaFoldDB" id="A0A6J7BK76"/>
<dbReference type="EMBL" id="CAEZYT010000062">
    <property type="protein sequence ID" value="CAB4740419.1"/>
    <property type="molecule type" value="Genomic_DNA"/>
</dbReference>
<sequence>MSDVDPLIKREMQWMALGVLENRDLAPIIIAKVRRRRIRRALTSVVAVFAIAGASIGIYEVVNKPAAIIVNPDSGVNGNNAATQPEIIGLQSDYPVTWEQSVGDLGAISGAGGIGDTLGGLTAVGLKISWERCGKGQCPVTWVLSLENKTQDLISTAPSLGIFTSHTPLVSDSRPTTVLPGGTALLVYSFPEFKDSLLTGSRETWQWNWYLAQLR</sequence>
<evidence type="ECO:0000313" key="2">
    <source>
        <dbReference type="EMBL" id="CAB4602478.1"/>
    </source>
</evidence>
<accession>A0A6J7BK76</accession>
<gene>
    <name evidence="2" type="ORF">UFOPK1824_00819</name>
    <name evidence="3" type="ORF">UFOPK2340_00662</name>
    <name evidence="4" type="ORF">UFOPK2772_00968</name>
    <name evidence="5" type="ORF">UFOPK2850_01250</name>
    <name evidence="6" type="ORF">UFOPK3256_01293</name>
    <name evidence="7" type="ORF">UFOPK3982_01396</name>
</gene>